<organism evidence="3 4">
    <name type="scientific">Candidatus Falkowbacteria bacterium CG23_combo_of_CG06-09_8_20_14_all_41_10</name>
    <dbReference type="NCBI Taxonomy" id="1974571"/>
    <lineage>
        <taxon>Bacteria</taxon>
        <taxon>Candidatus Falkowiibacteriota</taxon>
    </lineage>
</organism>
<gene>
    <name evidence="3" type="ORF">COX21_00495</name>
</gene>
<dbReference type="EMBL" id="PCSE01000014">
    <property type="protein sequence ID" value="PIP34882.1"/>
    <property type="molecule type" value="Genomic_DNA"/>
</dbReference>
<keyword evidence="2" id="KW-0472">Membrane</keyword>
<comment type="caution">
    <text evidence="3">The sequence shown here is derived from an EMBL/GenBank/DDBJ whole genome shotgun (WGS) entry which is preliminary data.</text>
</comment>
<evidence type="ECO:0000256" key="2">
    <source>
        <dbReference type="SAM" id="Phobius"/>
    </source>
</evidence>
<keyword evidence="2" id="KW-0812">Transmembrane</keyword>
<keyword evidence="2" id="KW-1133">Transmembrane helix</keyword>
<feature type="region of interest" description="Disordered" evidence="1">
    <location>
        <begin position="1"/>
        <end position="51"/>
    </location>
</feature>
<protein>
    <recommendedName>
        <fullName evidence="5">Transmembrane protein</fullName>
    </recommendedName>
</protein>
<dbReference type="Proteomes" id="UP000231408">
    <property type="component" value="Unassembled WGS sequence"/>
</dbReference>
<evidence type="ECO:0008006" key="5">
    <source>
        <dbReference type="Google" id="ProtNLM"/>
    </source>
</evidence>
<evidence type="ECO:0000256" key="1">
    <source>
        <dbReference type="SAM" id="MobiDB-lite"/>
    </source>
</evidence>
<evidence type="ECO:0000313" key="3">
    <source>
        <dbReference type="EMBL" id="PIP34882.1"/>
    </source>
</evidence>
<evidence type="ECO:0000313" key="4">
    <source>
        <dbReference type="Proteomes" id="UP000231408"/>
    </source>
</evidence>
<proteinExistence type="predicted"/>
<accession>A0A2G9ZNZ8</accession>
<dbReference type="AlphaFoldDB" id="A0A2G9ZNZ8"/>
<sequence>MAVDQQLLNRGGGQNPAESGDDVMASRLMQDKNKAKAASGPDSNEEPKMNFDRYSPLAQMGSIIRREQAIQSSGTGQKDPAAASGVLAKMNDATAGILKWCWQNLIFFSFSSSIIYIDIHVLGHMLWPKMFCKLGHEWIPKEMKKAAPKQAEMFGEQIGTCEKGCCCCVNGFCGLITIAVLAIMGAVVGLINSTIGKTFGWISGLFD</sequence>
<name>A0A2G9ZNZ8_9BACT</name>
<feature type="transmembrane region" description="Helical" evidence="2">
    <location>
        <begin position="169"/>
        <end position="191"/>
    </location>
</feature>
<reference evidence="3 4" key="1">
    <citation type="submission" date="2017-09" db="EMBL/GenBank/DDBJ databases">
        <title>Depth-based differentiation of microbial function through sediment-hosted aquifers and enrichment of novel symbionts in the deep terrestrial subsurface.</title>
        <authorList>
            <person name="Probst A.J."/>
            <person name="Ladd B."/>
            <person name="Jarett J.K."/>
            <person name="Geller-Mcgrath D.E."/>
            <person name="Sieber C.M."/>
            <person name="Emerson J.B."/>
            <person name="Anantharaman K."/>
            <person name="Thomas B.C."/>
            <person name="Malmstrom R."/>
            <person name="Stieglmeier M."/>
            <person name="Klingl A."/>
            <person name="Woyke T."/>
            <person name="Ryan C.M."/>
            <person name="Banfield J.F."/>
        </authorList>
    </citation>
    <scope>NUCLEOTIDE SEQUENCE [LARGE SCALE GENOMIC DNA]</scope>
    <source>
        <strain evidence="3">CG23_combo_of_CG06-09_8_20_14_all_41_10</strain>
    </source>
</reference>